<protein>
    <submittedName>
        <fullName evidence="1">Uncharacterized protein</fullName>
    </submittedName>
</protein>
<dbReference type="EMBL" id="LWMS01000019">
    <property type="protein sequence ID" value="PWL08423.1"/>
    <property type="molecule type" value="Genomic_DNA"/>
</dbReference>
<dbReference type="RefSeq" id="WP_095608608.1">
    <property type="nucleotide sequence ID" value="NZ_LMVN01000015.1"/>
</dbReference>
<evidence type="ECO:0000313" key="4">
    <source>
        <dbReference type="Proteomes" id="UP000246004"/>
    </source>
</evidence>
<evidence type="ECO:0000313" key="3">
    <source>
        <dbReference type="Proteomes" id="UP000217528"/>
    </source>
</evidence>
<accession>A0A2A2HDQ8</accession>
<reference evidence="1 3" key="2">
    <citation type="journal article" date="2017" name="BMC Genomics">
        <title>Genomic analysis of methanogenic archaea reveals a shift towards energy conservation.</title>
        <authorList>
            <person name="Gilmore S.P."/>
            <person name="Henske J.K."/>
            <person name="Sexton J.A."/>
            <person name="Solomon K.V."/>
            <person name="Seppala S."/>
            <person name="Yoo J.I."/>
            <person name="Huyett L.M."/>
            <person name="Pressman A."/>
            <person name="Cogan J.Z."/>
            <person name="Kivenson V."/>
            <person name="Peng X."/>
            <person name="Tan Y."/>
            <person name="Valentine D.L."/>
            <person name="O'Malley M.A."/>
        </authorList>
    </citation>
    <scope>NUCLEOTIDE SEQUENCE [LARGE SCALE GENOMIC DNA]</scope>
    <source>
        <strain evidence="1 3">1R-7</strain>
    </source>
</reference>
<name>A0A2A2HDQ8_9EURY</name>
<keyword evidence="3" id="KW-1185">Reference proteome</keyword>
<dbReference type="Proteomes" id="UP000246004">
    <property type="component" value="Unassembled WGS sequence"/>
</dbReference>
<gene>
    <name evidence="1" type="ORF">ASJ82_02360</name>
    <name evidence="2" type="ORF">MSCUN_06730</name>
</gene>
<dbReference type="AlphaFoldDB" id="A0A2A2HDQ8"/>
<dbReference type="Proteomes" id="UP000217528">
    <property type="component" value="Unassembled WGS sequence"/>
</dbReference>
<organism evidence="1 3">
    <name type="scientific">Methanosphaera cuniculi</name>
    <dbReference type="NCBI Taxonomy" id="1077256"/>
    <lineage>
        <taxon>Archaea</taxon>
        <taxon>Methanobacteriati</taxon>
        <taxon>Methanobacteriota</taxon>
        <taxon>Methanomada group</taxon>
        <taxon>Methanobacteria</taxon>
        <taxon>Methanobacteriales</taxon>
        <taxon>Methanobacteriaceae</taxon>
        <taxon>Methanosphaera</taxon>
    </lineage>
</organism>
<dbReference type="EMBL" id="LMVN01000015">
    <property type="protein sequence ID" value="PAV07436.1"/>
    <property type="molecule type" value="Genomic_DNA"/>
</dbReference>
<proteinExistence type="predicted"/>
<sequence length="69" mass="7999">MKNKILITTLIITLLLTTISAASDNEEHQVEPINFTFEYQDQNTSTYLGDEGLSMIYFQDKNTKQKYSF</sequence>
<evidence type="ECO:0000313" key="1">
    <source>
        <dbReference type="EMBL" id="PAV07436.1"/>
    </source>
</evidence>
<evidence type="ECO:0000313" key="2">
    <source>
        <dbReference type="EMBL" id="PWL08423.1"/>
    </source>
</evidence>
<comment type="caution">
    <text evidence="1">The sequence shown here is derived from an EMBL/GenBank/DDBJ whole genome shotgun (WGS) entry which is preliminary data.</text>
</comment>
<reference evidence="2 4" key="1">
    <citation type="submission" date="2016-04" db="EMBL/GenBank/DDBJ databases">
        <title>Genome sequence of Methanosphaera cuniculi DSM 4103.</title>
        <authorList>
            <person name="Poehlein A."/>
            <person name="Seedorf H."/>
            <person name="Daniel R."/>
        </authorList>
    </citation>
    <scope>NUCLEOTIDE SEQUENCE [LARGE SCALE GENOMIC DNA]</scope>
    <source>
        <strain evidence="2 4">DSM 4103</strain>
    </source>
</reference>